<evidence type="ECO:0000313" key="3">
    <source>
        <dbReference type="Proteomes" id="UP001303889"/>
    </source>
</evidence>
<feature type="compositionally biased region" description="Basic residues" evidence="1">
    <location>
        <begin position="105"/>
        <end position="117"/>
    </location>
</feature>
<feature type="region of interest" description="Disordered" evidence="1">
    <location>
        <begin position="698"/>
        <end position="900"/>
    </location>
</feature>
<reference evidence="2" key="1">
    <citation type="journal article" date="2023" name="Mol. Phylogenet. Evol.">
        <title>Genome-scale phylogeny and comparative genomics of the fungal order Sordariales.</title>
        <authorList>
            <person name="Hensen N."/>
            <person name="Bonometti L."/>
            <person name="Westerberg I."/>
            <person name="Brannstrom I.O."/>
            <person name="Guillou S."/>
            <person name="Cros-Aarteil S."/>
            <person name="Calhoun S."/>
            <person name="Haridas S."/>
            <person name="Kuo A."/>
            <person name="Mondo S."/>
            <person name="Pangilinan J."/>
            <person name="Riley R."/>
            <person name="LaButti K."/>
            <person name="Andreopoulos B."/>
            <person name="Lipzen A."/>
            <person name="Chen C."/>
            <person name="Yan M."/>
            <person name="Daum C."/>
            <person name="Ng V."/>
            <person name="Clum A."/>
            <person name="Steindorff A."/>
            <person name="Ohm R.A."/>
            <person name="Martin F."/>
            <person name="Silar P."/>
            <person name="Natvig D.O."/>
            <person name="Lalanne C."/>
            <person name="Gautier V."/>
            <person name="Ament-Velasquez S.L."/>
            <person name="Kruys A."/>
            <person name="Hutchinson M.I."/>
            <person name="Powell A.J."/>
            <person name="Barry K."/>
            <person name="Miller A.N."/>
            <person name="Grigoriev I.V."/>
            <person name="Debuchy R."/>
            <person name="Gladieux P."/>
            <person name="Hiltunen Thoren M."/>
            <person name="Johannesson H."/>
        </authorList>
    </citation>
    <scope>NUCLEOTIDE SEQUENCE</scope>
    <source>
        <strain evidence="2">CBS 103.79</strain>
    </source>
</reference>
<dbReference type="AlphaFoldDB" id="A0AAN6ME60"/>
<evidence type="ECO:0000313" key="2">
    <source>
        <dbReference type="EMBL" id="KAK3899130.1"/>
    </source>
</evidence>
<feature type="region of interest" description="Disordered" evidence="1">
    <location>
        <begin position="102"/>
        <end position="128"/>
    </location>
</feature>
<feature type="region of interest" description="Disordered" evidence="1">
    <location>
        <begin position="152"/>
        <end position="177"/>
    </location>
</feature>
<proteinExistence type="predicted"/>
<feature type="compositionally biased region" description="Acidic residues" evidence="1">
    <location>
        <begin position="733"/>
        <end position="745"/>
    </location>
</feature>
<reference evidence="2" key="2">
    <citation type="submission" date="2023-05" db="EMBL/GenBank/DDBJ databases">
        <authorList>
            <consortium name="Lawrence Berkeley National Laboratory"/>
            <person name="Steindorff A."/>
            <person name="Hensen N."/>
            <person name="Bonometti L."/>
            <person name="Westerberg I."/>
            <person name="Brannstrom I.O."/>
            <person name="Guillou S."/>
            <person name="Cros-Aarteil S."/>
            <person name="Calhoun S."/>
            <person name="Haridas S."/>
            <person name="Kuo A."/>
            <person name="Mondo S."/>
            <person name="Pangilinan J."/>
            <person name="Riley R."/>
            <person name="Labutti K."/>
            <person name="Andreopoulos B."/>
            <person name="Lipzen A."/>
            <person name="Chen C."/>
            <person name="Yanf M."/>
            <person name="Daum C."/>
            <person name="Ng V."/>
            <person name="Clum A."/>
            <person name="Ohm R."/>
            <person name="Martin F."/>
            <person name="Silar P."/>
            <person name="Natvig D."/>
            <person name="Lalanne C."/>
            <person name="Gautier V."/>
            <person name="Ament-Velasquez S.L."/>
            <person name="Kruys A."/>
            <person name="Hutchinson M.I."/>
            <person name="Powell A.J."/>
            <person name="Barry K."/>
            <person name="Miller A.N."/>
            <person name="Grigoriev I.V."/>
            <person name="Debuchy R."/>
            <person name="Gladieux P."/>
            <person name="Thoren M.H."/>
            <person name="Johannesson H."/>
        </authorList>
    </citation>
    <scope>NUCLEOTIDE SEQUENCE</scope>
    <source>
        <strain evidence="2">CBS 103.79</strain>
    </source>
</reference>
<feature type="region of interest" description="Disordered" evidence="1">
    <location>
        <begin position="1"/>
        <end position="37"/>
    </location>
</feature>
<feature type="region of interest" description="Disordered" evidence="1">
    <location>
        <begin position="649"/>
        <end position="682"/>
    </location>
</feature>
<organism evidence="2 3">
    <name type="scientific">Staphylotrichum tortipilum</name>
    <dbReference type="NCBI Taxonomy" id="2831512"/>
    <lineage>
        <taxon>Eukaryota</taxon>
        <taxon>Fungi</taxon>
        <taxon>Dikarya</taxon>
        <taxon>Ascomycota</taxon>
        <taxon>Pezizomycotina</taxon>
        <taxon>Sordariomycetes</taxon>
        <taxon>Sordariomycetidae</taxon>
        <taxon>Sordariales</taxon>
        <taxon>Chaetomiaceae</taxon>
        <taxon>Staphylotrichum</taxon>
    </lineage>
</organism>
<keyword evidence="3" id="KW-1185">Reference proteome</keyword>
<feature type="compositionally biased region" description="Pro residues" evidence="1">
    <location>
        <begin position="784"/>
        <end position="819"/>
    </location>
</feature>
<feature type="compositionally biased region" description="Basic and acidic residues" evidence="1">
    <location>
        <begin position="764"/>
        <end position="773"/>
    </location>
</feature>
<feature type="compositionally biased region" description="Low complexity" evidence="1">
    <location>
        <begin position="717"/>
        <end position="731"/>
    </location>
</feature>
<feature type="compositionally biased region" description="Acidic residues" evidence="1">
    <location>
        <begin position="931"/>
        <end position="940"/>
    </location>
</feature>
<name>A0AAN6ME60_9PEZI</name>
<feature type="compositionally biased region" description="Acidic residues" evidence="1">
    <location>
        <begin position="840"/>
        <end position="853"/>
    </location>
</feature>
<comment type="caution">
    <text evidence="2">The sequence shown here is derived from an EMBL/GenBank/DDBJ whole genome shotgun (WGS) entry which is preliminary data.</text>
</comment>
<feature type="region of interest" description="Disordered" evidence="1">
    <location>
        <begin position="916"/>
        <end position="940"/>
    </location>
</feature>
<dbReference type="Proteomes" id="UP001303889">
    <property type="component" value="Unassembled WGS sequence"/>
</dbReference>
<sequence>MAAPYPYATWSTTPPKHRNPSSKQNTAHDTNTNSTQPWTATRCHRLLRPLLAHIAALRKAKEHEALLKNGQALAALSNAPKTRKSVLGKRSYPYFDPDYSDTKKPCRKYSRKASRRRPSADQSCTPQRNVHLQRLQQGDKAAQGVVLPTPFLRRVRNHQPSSPCQAPDDSSREDHTPASRCCHSGAACRAKTKCGFDMELAALRPTMDAEKHGLYESVFKAFDAILRVTSSQQRQGTGPKSLLAMCLRKVPAYIAGVEEWERREAEENGTKVAVQGAGVSFDIYSELESMGAVDGWRHLCLLVRAHAVHIIEDATSEGLFDDSVTGLLIRLCLEYMPHVDFTSLLETFVVRQYPRPQSAEDHLFTSPDLLPLRVLRSCDPSGTSVMPRMLANLLADGLLPADWLLNKSFISLWPSTIRSVTQMKPCQDTVDFITTTLELLCDLASPKKPRGVPQTRLRGKPQTTLISTIAALGSVVLLSEEGSSQSTETASATRAATLRRRIEHVVATCSANLSLWKRGGRKLGTYLLALCAFVSLQETDAASALAIEAAWRGVQNCRGNAHLMLQYDATTALMSAVGHSCSRGTGLAPHIYLSRFCDKLETLALPAGALSNMRVDGAFRLAELTGDLRDLTFAEGLQVKAQADAAAACATPERTRGSQGSTRSNNKNDTKKNPPSFSGIRWDDGISEWVAVTPATDLRPGRIPHLRSHGHCPTNGDSPSSDSDDATTSQDELASDPEIDSDTEPVETPPTTAETTPAPSPHSSETDAEKGTSDIEFFDTATRPPSPARPLPASPPTEPASGSPSPPSPSPSPSPPPPAGGFLAARPRRLSRPAGAQVAGEDELGMDEDEGMDEGMGYSTGGEGRGRGKGNVRGGGNWLGRKGPARFRPLGSSASTTKRVARASLVYLKRSRPAGVAKRRSWGGESYGEGGESEDELSFL</sequence>
<evidence type="ECO:0000256" key="1">
    <source>
        <dbReference type="SAM" id="MobiDB-lite"/>
    </source>
</evidence>
<feature type="compositionally biased region" description="Polar residues" evidence="1">
    <location>
        <begin position="21"/>
        <end position="37"/>
    </location>
</feature>
<accession>A0AAN6ME60</accession>
<feature type="compositionally biased region" description="Low complexity" evidence="1">
    <location>
        <begin position="749"/>
        <end position="763"/>
    </location>
</feature>
<protein>
    <submittedName>
        <fullName evidence="2">Uncharacterized protein</fullName>
    </submittedName>
</protein>
<dbReference type="EMBL" id="MU855829">
    <property type="protein sequence ID" value="KAK3899130.1"/>
    <property type="molecule type" value="Genomic_DNA"/>
</dbReference>
<feature type="compositionally biased region" description="Gly residues" evidence="1">
    <location>
        <begin position="858"/>
        <end position="878"/>
    </location>
</feature>
<gene>
    <name evidence="2" type="ORF">C8A05DRAFT_18392</name>
</gene>